<dbReference type="Gene3D" id="3.30.420.10">
    <property type="entry name" value="Ribonuclease H-like superfamily/Ribonuclease H"/>
    <property type="match status" value="1"/>
</dbReference>
<sequence length="372" mass="43056">MSKTRESQVLHHKEEIKKQISPLACVMPDPLRFSKLERLRAAQKRVIDFLRLLSVKPHGPELERLLLLKRDVEMDSIFIRTCQEEEFFDEIRCLKENRCLVNRKSTIYKCSPYLDPVGVLRMQGGIDAIENVEVSVKRPVILSRHHRIAYLIVEYHHRKYHHLHAEIVVNEIRQKYWIPGLRALVKEIINNYPVCCIRRAQPIPPMMGTLPKERLSPHTLPFTFTGVDYFGPIEVAVGRRREKRWGVLFTCLKVRAVHLELVPSLLTDSFLLALKLFIARRGVPLKLLSDNGTNFRGASRVLAQEIERISTSAVENKYPEMSFTFIPPESPHMGGSWEHMVRSTKSIQTEILSNVGLREEDCALRWPMSNAL</sequence>
<dbReference type="PANTHER" id="PTHR47331:SF1">
    <property type="entry name" value="GAG-LIKE PROTEIN"/>
    <property type="match status" value="1"/>
</dbReference>
<dbReference type="GeneID" id="139355129"/>
<dbReference type="Proteomes" id="UP001652628">
    <property type="component" value="Unplaced"/>
</dbReference>
<evidence type="ECO:0000259" key="1">
    <source>
        <dbReference type="Pfam" id="PF17921"/>
    </source>
</evidence>
<reference evidence="3" key="1">
    <citation type="submission" date="2025-08" db="UniProtKB">
        <authorList>
            <consortium name="RefSeq"/>
        </authorList>
    </citation>
    <scope>IDENTIFICATION</scope>
</reference>
<keyword evidence="2" id="KW-1185">Reference proteome</keyword>
<dbReference type="Pfam" id="PF17921">
    <property type="entry name" value="Integrase_H2C2"/>
    <property type="match status" value="1"/>
</dbReference>
<evidence type="ECO:0000313" key="2">
    <source>
        <dbReference type="Proteomes" id="UP001652628"/>
    </source>
</evidence>
<dbReference type="SUPFAM" id="SSF53098">
    <property type="entry name" value="Ribonuclease H-like"/>
    <property type="match status" value="1"/>
</dbReference>
<feature type="domain" description="Integrase zinc-binding" evidence="1">
    <location>
        <begin position="150"/>
        <end position="200"/>
    </location>
</feature>
<dbReference type="Gene3D" id="1.10.340.70">
    <property type="match status" value="1"/>
</dbReference>
<accession>A0ABM4TZY7</accession>
<evidence type="ECO:0000313" key="3">
    <source>
        <dbReference type="RefSeq" id="XP_070855554.1"/>
    </source>
</evidence>
<dbReference type="InterPro" id="IPR036397">
    <property type="entry name" value="RNaseH_sf"/>
</dbReference>
<proteinExistence type="predicted"/>
<organism evidence="2 3">
    <name type="scientific">Drosophila suzukii</name>
    <name type="common">Spotted-wing drosophila fruit fly</name>
    <dbReference type="NCBI Taxonomy" id="28584"/>
    <lineage>
        <taxon>Eukaryota</taxon>
        <taxon>Metazoa</taxon>
        <taxon>Ecdysozoa</taxon>
        <taxon>Arthropoda</taxon>
        <taxon>Hexapoda</taxon>
        <taxon>Insecta</taxon>
        <taxon>Pterygota</taxon>
        <taxon>Neoptera</taxon>
        <taxon>Endopterygota</taxon>
        <taxon>Diptera</taxon>
        <taxon>Brachycera</taxon>
        <taxon>Muscomorpha</taxon>
        <taxon>Ephydroidea</taxon>
        <taxon>Drosophilidae</taxon>
        <taxon>Drosophila</taxon>
        <taxon>Sophophora</taxon>
    </lineage>
</organism>
<dbReference type="PANTHER" id="PTHR47331">
    <property type="entry name" value="PHD-TYPE DOMAIN-CONTAINING PROTEIN"/>
    <property type="match status" value="1"/>
</dbReference>
<dbReference type="RefSeq" id="XP_070855554.1">
    <property type="nucleotide sequence ID" value="XM_070999453.1"/>
</dbReference>
<name>A0ABM4TZY7_DROSZ</name>
<dbReference type="InterPro" id="IPR012337">
    <property type="entry name" value="RNaseH-like_sf"/>
</dbReference>
<gene>
    <name evidence="3" type="primary">LOC139355129</name>
</gene>
<dbReference type="InterPro" id="IPR041588">
    <property type="entry name" value="Integrase_H2C2"/>
</dbReference>
<protein>
    <recommendedName>
        <fullName evidence="1">Integrase zinc-binding domain-containing protein</fullName>
    </recommendedName>
</protein>